<evidence type="ECO:0000256" key="2">
    <source>
        <dbReference type="ARBA" id="ARBA00022741"/>
    </source>
</evidence>
<keyword evidence="6" id="KW-1185">Reference proteome</keyword>
<comment type="caution">
    <text evidence="5">The sequence shown here is derived from an EMBL/GenBank/DDBJ whole genome shotgun (WGS) entry which is preliminary data.</text>
</comment>
<proteinExistence type="predicted"/>
<dbReference type="PROSITE" id="PS00211">
    <property type="entry name" value="ABC_TRANSPORTER_1"/>
    <property type="match status" value="1"/>
</dbReference>
<dbReference type="InterPro" id="IPR003593">
    <property type="entry name" value="AAA+_ATPase"/>
</dbReference>
<dbReference type="InterPro" id="IPR051782">
    <property type="entry name" value="ABC_Transporter_VariousFunc"/>
</dbReference>
<keyword evidence="1" id="KW-0813">Transport</keyword>
<dbReference type="GO" id="GO:0005524">
    <property type="term" value="F:ATP binding"/>
    <property type="evidence" value="ECO:0007669"/>
    <property type="project" value="UniProtKB-KW"/>
</dbReference>
<dbReference type="PANTHER" id="PTHR42939:SF1">
    <property type="entry name" value="ABC TRANSPORTER ATP-BINDING PROTEIN ALBC-RELATED"/>
    <property type="match status" value="1"/>
</dbReference>
<dbReference type="CDD" id="cd03230">
    <property type="entry name" value="ABC_DR_subfamily_A"/>
    <property type="match status" value="1"/>
</dbReference>
<evidence type="ECO:0000313" key="6">
    <source>
        <dbReference type="Proteomes" id="UP000606653"/>
    </source>
</evidence>
<dbReference type="EMBL" id="BMLN01000017">
    <property type="protein sequence ID" value="GGO08914.1"/>
    <property type="molecule type" value="Genomic_DNA"/>
</dbReference>
<dbReference type="InterPro" id="IPR003439">
    <property type="entry name" value="ABC_transporter-like_ATP-bd"/>
</dbReference>
<dbReference type="SUPFAM" id="SSF52540">
    <property type="entry name" value="P-loop containing nucleoside triphosphate hydrolases"/>
    <property type="match status" value="1"/>
</dbReference>
<dbReference type="SMART" id="SM00382">
    <property type="entry name" value="AAA"/>
    <property type="match status" value="1"/>
</dbReference>
<name>A0ABQ2LAX9_9BACL</name>
<dbReference type="Proteomes" id="UP000606653">
    <property type="component" value="Unassembled WGS sequence"/>
</dbReference>
<sequence>MTIIYTEALSKMYGNKQAVSDLSLEVQSGEIYGFIGPNGAGKSTTIRMLLQLAKPTSGRISLFGRDAGRPSAELRRRIGYLPSEIRLYERWTGMESLAFTARAYGLKLDTTDYRQQAAMLNLDLGKRIKSYSLGNRKKLGLIQSLLHSPELLILDEPTSGLDPLIQHKLIDLLKQQREAGMTLFFSTHVLSEVERLCDRVAMIRDGRLLRVESVAALVGGKRHVFRVRFADDQDRTDELGLHDFAAETIVKDGIHQFTIDGPPGPVLQRLGRYEILDLTVERPTLEESFMRDYKEGEK</sequence>
<dbReference type="Gene3D" id="3.40.50.300">
    <property type="entry name" value="P-loop containing nucleotide triphosphate hydrolases"/>
    <property type="match status" value="1"/>
</dbReference>
<protein>
    <submittedName>
        <fullName evidence="5">ABC transporter ATP-binding protein</fullName>
    </submittedName>
</protein>
<reference evidence="6" key="1">
    <citation type="journal article" date="2019" name="Int. J. Syst. Evol. Microbiol.">
        <title>The Global Catalogue of Microorganisms (GCM) 10K type strain sequencing project: providing services to taxonomists for standard genome sequencing and annotation.</title>
        <authorList>
            <consortium name="The Broad Institute Genomics Platform"/>
            <consortium name="The Broad Institute Genome Sequencing Center for Infectious Disease"/>
            <person name="Wu L."/>
            <person name="Ma J."/>
        </authorList>
    </citation>
    <scope>NUCLEOTIDE SEQUENCE [LARGE SCALE GENOMIC DNA]</scope>
    <source>
        <strain evidence="6">CGMCC 1.6964</strain>
    </source>
</reference>
<organism evidence="5 6">
    <name type="scientific">Saccharibacillus kuerlensis</name>
    <dbReference type="NCBI Taxonomy" id="459527"/>
    <lineage>
        <taxon>Bacteria</taxon>
        <taxon>Bacillati</taxon>
        <taxon>Bacillota</taxon>
        <taxon>Bacilli</taxon>
        <taxon>Bacillales</taxon>
        <taxon>Paenibacillaceae</taxon>
        <taxon>Saccharibacillus</taxon>
    </lineage>
</organism>
<dbReference type="InterPro" id="IPR017871">
    <property type="entry name" value="ABC_transporter-like_CS"/>
</dbReference>
<dbReference type="Pfam" id="PF00005">
    <property type="entry name" value="ABC_tran"/>
    <property type="match status" value="1"/>
</dbReference>
<dbReference type="PANTHER" id="PTHR42939">
    <property type="entry name" value="ABC TRANSPORTER ATP-BINDING PROTEIN ALBC-RELATED"/>
    <property type="match status" value="1"/>
</dbReference>
<gene>
    <name evidence="5" type="ORF">GCM10010969_38810</name>
</gene>
<evidence type="ECO:0000256" key="1">
    <source>
        <dbReference type="ARBA" id="ARBA00022448"/>
    </source>
</evidence>
<dbReference type="RefSeq" id="WP_018978419.1">
    <property type="nucleotide sequence ID" value="NZ_BMLN01000017.1"/>
</dbReference>
<dbReference type="PROSITE" id="PS50893">
    <property type="entry name" value="ABC_TRANSPORTER_2"/>
    <property type="match status" value="1"/>
</dbReference>
<feature type="domain" description="ABC transporter" evidence="4">
    <location>
        <begin position="4"/>
        <end position="230"/>
    </location>
</feature>
<dbReference type="InterPro" id="IPR027417">
    <property type="entry name" value="P-loop_NTPase"/>
</dbReference>
<keyword evidence="2" id="KW-0547">Nucleotide-binding</keyword>
<keyword evidence="3 5" id="KW-0067">ATP-binding</keyword>
<evidence type="ECO:0000313" key="5">
    <source>
        <dbReference type="EMBL" id="GGO08914.1"/>
    </source>
</evidence>
<evidence type="ECO:0000256" key="3">
    <source>
        <dbReference type="ARBA" id="ARBA00022840"/>
    </source>
</evidence>
<accession>A0ABQ2LAX9</accession>
<evidence type="ECO:0000259" key="4">
    <source>
        <dbReference type="PROSITE" id="PS50893"/>
    </source>
</evidence>